<dbReference type="Pfam" id="PF00254">
    <property type="entry name" value="FKBP_C"/>
    <property type="match status" value="1"/>
</dbReference>
<evidence type="ECO:0000256" key="1">
    <source>
        <dbReference type="ARBA" id="ARBA00000971"/>
    </source>
</evidence>
<name>A0ABV8U665_9ACTN</name>
<dbReference type="SUPFAM" id="SSF54534">
    <property type="entry name" value="FKBP-like"/>
    <property type="match status" value="1"/>
</dbReference>
<comment type="similarity">
    <text evidence="2 6">Belongs to the FKBP-type PPIase family.</text>
</comment>
<evidence type="ECO:0000256" key="7">
    <source>
        <dbReference type="SAM" id="MobiDB-lite"/>
    </source>
</evidence>
<dbReference type="EC" id="5.2.1.8" evidence="6"/>
<evidence type="ECO:0000313" key="10">
    <source>
        <dbReference type="EMBL" id="MFC4337895.1"/>
    </source>
</evidence>
<evidence type="ECO:0000256" key="3">
    <source>
        <dbReference type="ARBA" id="ARBA00023110"/>
    </source>
</evidence>
<dbReference type="EMBL" id="JBHSDK010000061">
    <property type="protein sequence ID" value="MFC4337895.1"/>
    <property type="molecule type" value="Genomic_DNA"/>
</dbReference>
<feature type="region of interest" description="Disordered" evidence="7">
    <location>
        <begin position="1"/>
        <end position="34"/>
    </location>
</feature>
<evidence type="ECO:0000313" key="11">
    <source>
        <dbReference type="Proteomes" id="UP001595823"/>
    </source>
</evidence>
<dbReference type="InterPro" id="IPR001179">
    <property type="entry name" value="PPIase_FKBP_dom"/>
</dbReference>
<organism evidence="10 11">
    <name type="scientific">Salininema proteolyticum</name>
    <dbReference type="NCBI Taxonomy" id="1607685"/>
    <lineage>
        <taxon>Bacteria</taxon>
        <taxon>Bacillati</taxon>
        <taxon>Actinomycetota</taxon>
        <taxon>Actinomycetes</taxon>
        <taxon>Glycomycetales</taxon>
        <taxon>Glycomycetaceae</taxon>
        <taxon>Salininema</taxon>
    </lineage>
</organism>
<dbReference type="PROSITE" id="PS50059">
    <property type="entry name" value="FKBP_PPIASE"/>
    <property type="match status" value="1"/>
</dbReference>
<evidence type="ECO:0000256" key="8">
    <source>
        <dbReference type="SAM" id="Phobius"/>
    </source>
</evidence>
<dbReference type="RefSeq" id="WP_380625340.1">
    <property type="nucleotide sequence ID" value="NZ_JBHSDK010000061.1"/>
</dbReference>
<feature type="transmembrane region" description="Helical" evidence="8">
    <location>
        <begin position="38"/>
        <end position="59"/>
    </location>
</feature>
<evidence type="ECO:0000256" key="6">
    <source>
        <dbReference type="RuleBase" id="RU003915"/>
    </source>
</evidence>
<feature type="domain" description="PPIase FKBP-type" evidence="9">
    <location>
        <begin position="153"/>
        <end position="218"/>
    </location>
</feature>
<accession>A0ABV8U665</accession>
<feature type="compositionally biased region" description="Acidic residues" evidence="7">
    <location>
        <begin position="75"/>
        <end position="89"/>
    </location>
</feature>
<dbReference type="PANTHER" id="PTHR43811:SF19">
    <property type="entry name" value="39 KDA FK506-BINDING NUCLEAR PROTEIN"/>
    <property type="match status" value="1"/>
</dbReference>
<dbReference type="GO" id="GO:0003755">
    <property type="term" value="F:peptidyl-prolyl cis-trans isomerase activity"/>
    <property type="evidence" value="ECO:0007669"/>
    <property type="project" value="UniProtKB-EC"/>
</dbReference>
<keyword evidence="8" id="KW-1133">Transmembrane helix</keyword>
<proteinExistence type="inferred from homology"/>
<sequence length="241" mass="26151">MNRSKSKNDITKRMSAKRAELARQAEENRRKEQRKTRLAYVGIGIVGVLVLGLITWGGYRVATHEPEVPDMAADGADDAETPEEQEMPEPEGPQFDEGQEYTSVEAGECAVDVYTTLGEKPLLRSPEDCAEPTELVREVVGEGDVKGPEAAAGDPIQAQYTLVPWGKDKQQESSWDAQPFTIPALGEGNVIQGWDEGLIGAQAGQRILLVVPSDQAYGNGALTFAVDILAVGDDVEQQEQQ</sequence>
<keyword evidence="8" id="KW-0472">Membrane</keyword>
<evidence type="ECO:0000256" key="5">
    <source>
        <dbReference type="PROSITE-ProRule" id="PRU00277"/>
    </source>
</evidence>
<gene>
    <name evidence="10" type="ORF">ACFPET_22120</name>
</gene>
<evidence type="ECO:0000256" key="2">
    <source>
        <dbReference type="ARBA" id="ARBA00006577"/>
    </source>
</evidence>
<feature type="compositionally biased region" description="Basic and acidic residues" evidence="7">
    <location>
        <begin position="1"/>
        <end position="30"/>
    </location>
</feature>
<keyword evidence="8" id="KW-0812">Transmembrane</keyword>
<reference evidence="11" key="1">
    <citation type="journal article" date="2019" name="Int. J. Syst. Evol. Microbiol.">
        <title>The Global Catalogue of Microorganisms (GCM) 10K type strain sequencing project: providing services to taxonomists for standard genome sequencing and annotation.</title>
        <authorList>
            <consortium name="The Broad Institute Genomics Platform"/>
            <consortium name="The Broad Institute Genome Sequencing Center for Infectious Disease"/>
            <person name="Wu L."/>
            <person name="Ma J."/>
        </authorList>
    </citation>
    <scope>NUCLEOTIDE SEQUENCE [LARGE SCALE GENOMIC DNA]</scope>
    <source>
        <strain evidence="11">IBRC-M 10908</strain>
    </source>
</reference>
<evidence type="ECO:0000259" key="9">
    <source>
        <dbReference type="PROSITE" id="PS50059"/>
    </source>
</evidence>
<keyword evidence="3 5" id="KW-0697">Rotamase</keyword>
<dbReference type="Proteomes" id="UP001595823">
    <property type="component" value="Unassembled WGS sequence"/>
</dbReference>
<keyword evidence="4 5" id="KW-0413">Isomerase</keyword>
<comment type="caution">
    <text evidence="10">The sequence shown here is derived from an EMBL/GenBank/DDBJ whole genome shotgun (WGS) entry which is preliminary data.</text>
</comment>
<feature type="region of interest" description="Disordered" evidence="7">
    <location>
        <begin position="67"/>
        <end position="97"/>
    </location>
</feature>
<evidence type="ECO:0000256" key="4">
    <source>
        <dbReference type="ARBA" id="ARBA00023235"/>
    </source>
</evidence>
<dbReference type="InterPro" id="IPR046357">
    <property type="entry name" value="PPIase_dom_sf"/>
</dbReference>
<dbReference type="PANTHER" id="PTHR43811">
    <property type="entry name" value="FKBP-TYPE PEPTIDYL-PROLYL CIS-TRANS ISOMERASE FKPA"/>
    <property type="match status" value="1"/>
</dbReference>
<keyword evidence="11" id="KW-1185">Reference proteome</keyword>
<protein>
    <recommendedName>
        <fullName evidence="6">Peptidyl-prolyl cis-trans isomerase</fullName>
        <ecNumber evidence="6">5.2.1.8</ecNumber>
    </recommendedName>
</protein>
<comment type="catalytic activity">
    <reaction evidence="1 5 6">
        <text>[protein]-peptidylproline (omega=180) = [protein]-peptidylproline (omega=0)</text>
        <dbReference type="Rhea" id="RHEA:16237"/>
        <dbReference type="Rhea" id="RHEA-COMP:10747"/>
        <dbReference type="Rhea" id="RHEA-COMP:10748"/>
        <dbReference type="ChEBI" id="CHEBI:83833"/>
        <dbReference type="ChEBI" id="CHEBI:83834"/>
        <dbReference type="EC" id="5.2.1.8"/>
    </reaction>
</comment>
<dbReference type="Gene3D" id="3.10.50.40">
    <property type="match status" value="1"/>
</dbReference>